<sequence length="62" mass="7106">MRWSEVLARNLVVTRAGVDSRADFGGRVIALMEGHWNDVRDEQTHPLRWLLESSICGARRKS</sequence>
<keyword evidence="2" id="KW-1185">Reference proteome</keyword>
<dbReference type="EMBL" id="KN407233">
    <property type="protein sequence ID" value="KHG16947.1"/>
    <property type="molecule type" value="Genomic_DNA"/>
</dbReference>
<gene>
    <name evidence="1" type="ORF">F383_23326</name>
</gene>
<proteinExistence type="predicted"/>
<evidence type="ECO:0000313" key="2">
    <source>
        <dbReference type="Proteomes" id="UP000032142"/>
    </source>
</evidence>
<organism evidence="1 2">
    <name type="scientific">Gossypium arboreum</name>
    <name type="common">Tree cotton</name>
    <name type="synonym">Gossypium nanking</name>
    <dbReference type="NCBI Taxonomy" id="29729"/>
    <lineage>
        <taxon>Eukaryota</taxon>
        <taxon>Viridiplantae</taxon>
        <taxon>Streptophyta</taxon>
        <taxon>Embryophyta</taxon>
        <taxon>Tracheophyta</taxon>
        <taxon>Spermatophyta</taxon>
        <taxon>Magnoliopsida</taxon>
        <taxon>eudicotyledons</taxon>
        <taxon>Gunneridae</taxon>
        <taxon>Pentapetalae</taxon>
        <taxon>rosids</taxon>
        <taxon>malvids</taxon>
        <taxon>Malvales</taxon>
        <taxon>Malvaceae</taxon>
        <taxon>Malvoideae</taxon>
        <taxon>Gossypium</taxon>
    </lineage>
</organism>
<evidence type="ECO:0000313" key="1">
    <source>
        <dbReference type="EMBL" id="KHG16947.1"/>
    </source>
</evidence>
<protein>
    <submittedName>
        <fullName evidence="1">Uncharacterized protein</fullName>
    </submittedName>
</protein>
<name>A0A0B0NWC5_GOSAR</name>
<accession>A0A0B0NWC5</accession>
<dbReference type="Proteomes" id="UP000032142">
    <property type="component" value="Unassembled WGS sequence"/>
</dbReference>
<reference evidence="2" key="1">
    <citation type="submission" date="2014-09" db="EMBL/GenBank/DDBJ databases">
        <authorList>
            <person name="Mudge J."/>
            <person name="Ramaraj T."/>
            <person name="Lindquist I.E."/>
            <person name="Bharti A.K."/>
            <person name="Sundararajan A."/>
            <person name="Cameron C.T."/>
            <person name="Woodward J.E."/>
            <person name="May G.D."/>
            <person name="Brubaker C."/>
            <person name="Broadhvest J."/>
            <person name="Wilkins T.A."/>
        </authorList>
    </citation>
    <scope>NUCLEOTIDE SEQUENCE</scope>
    <source>
        <strain evidence="2">cv. AKA8401</strain>
    </source>
</reference>
<dbReference type="AlphaFoldDB" id="A0A0B0NWC5"/>